<evidence type="ECO:0000313" key="10">
    <source>
        <dbReference type="EMBL" id="AWK86954.1"/>
    </source>
</evidence>
<protein>
    <recommendedName>
        <fullName evidence="3">protein O-GlcNAc transferase</fullName>
        <ecNumber evidence="3">2.4.1.255</ecNumber>
    </recommendedName>
</protein>
<dbReference type="PROSITE" id="PS50005">
    <property type="entry name" value="TPR"/>
    <property type="match status" value="2"/>
</dbReference>
<organism evidence="10 11">
    <name type="scientific">Azospirillum thermophilum</name>
    <dbReference type="NCBI Taxonomy" id="2202148"/>
    <lineage>
        <taxon>Bacteria</taxon>
        <taxon>Pseudomonadati</taxon>
        <taxon>Pseudomonadota</taxon>
        <taxon>Alphaproteobacteria</taxon>
        <taxon>Rhodospirillales</taxon>
        <taxon>Azospirillaceae</taxon>
        <taxon>Azospirillum</taxon>
    </lineage>
</organism>
<keyword evidence="7 8" id="KW-0802">TPR repeat</keyword>
<dbReference type="SMART" id="SM00028">
    <property type="entry name" value="TPR"/>
    <property type="match status" value="4"/>
</dbReference>
<evidence type="ECO:0000313" key="11">
    <source>
        <dbReference type="Proteomes" id="UP000245629"/>
    </source>
</evidence>
<name>A0A2S2CR10_9PROT</name>
<dbReference type="AlphaFoldDB" id="A0A2S2CR10"/>
<feature type="domain" description="O-GlcNAc transferase C-terminal" evidence="9">
    <location>
        <begin position="256"/>
        <end position="392"/>
    </location>
</feature>
<keyword evidence="5" id="KW-0808">Transferase</keyword>
<dbReference type="Gene3D" id="3.40.50.2000">
    <property type="entry name" value="Glycogen Phosphorylase B"/>
    <property type="match status" value="1"/>
</dbReference>
<dbReference type="GO" id="GO:0097363">
    <property type="term" value="F:protein O-acetylglucosaminyltransferase activity"/>
    <property type="evidence" value="ECO:0007669"/>
    <property type="project" value="UniProtKB-EC"/>
</dbReference>
<feature type="domain" description="O-GlcNAc transferase C-terminal" evidence="9">
    <location>
        <begin position="431"/>
        <end position="603"/>
    </location>
</feature>
<evidence type="ECO:0000256" key="7">
    <source>
        <dbReference type="ARBA" id="ARBA00022803"/>
    </source>
</evidence>
<keyword evidence="11" id="KW-1185">Reference proteome</keyword>
<feature type="repeat" description="TPR" evidence="8">
    <location>
        <begin position="145"/>
        <end position="178"/>
    </location>
</feature>
<dbReference type="Gene3D" id="3.40.50.11380">
    <property type="match status" value="1"/>
</dbReference>
<dbReference type="OrthoDB" id="146908at2"/>
<keyword evidence="4" id="KW-0328">Glycosyltransferase</keyword>
<comment type="similarity">
    <text evidence="2">Belongs to the glycosyltransferase 41 family. O-GlcNAc transferase subfamily.</text>
</comment>
<proteinExistence type="inferred from homology"/>
<evidence type="ECO:0000256" key="1">
    <source>
        <dbReference type="ARBA" id="ARBA00004922"/>
    </source>
</evidence>
<accession>A0A2S2CR10</accession>
<dbReference type="Gene3D" id="1.25.40.10">
    <property type="entry name" value="Tetratricopeptide repeat domain"/>
    <property type="match status" value="3"/>
</dbReference>
<evidence type="ECO:0000256" key="2">
    <source>
        <dbReference type="ARBA" id="ARBA00005386"/>
    </source>
</evidence>
<dbReference type="PANTHER" id="PTHR44835:SF1">
    <property type="entry name" value="PROTEIN O-GLCNAC TRANSFERASE"/>
    <property type="match status" value="1"/>
</dbReference>
<reference evidence="11" key="1">
    <citation type="submission" date="2018-05" db="EMBL/GenBank/DDBJ databases">
        <title>Azospirillum thermophila sp. nov., a novel isolated from hot spring.</title>
        <authorList>
            <person name="Zhao Z."/>
        </authorList>
    </citation>
    <scope>NUCLEOTIDE SEQUENCE [LARGE SCALE GENOMIC DNA]</scope>
    <source>
        <strain evidence="11">CFH 70021</strain>
    </source>
</reference>
<dbReference type="KEGG" id="azz:DEW08_12565"/>
<evidence type="ECO:0000259" key="9">
    <source>
        <dbReference type="Pfam" id="PF13844"/>
    </source>
</evidence>
<dbReference type="Pfam" id="PF13432">
    <property type="entry name" value="TPR_16"/>
    <property type="match status" value="3"/>
</dbReference>
<dbReference type="InterPro" id="IPR051939">
    <property type="entry name" value="Glycosyltr_41/O-GlcNAc_trsf"/>
</dbReference>
<dbReference type="InterPro" id="IPR019734">
    <property type="entry name" value="TPR_rpt"/>
</dbReference>
<comment type="pathway">
    <text evidence="1">Protein modification; protein glycosylation.</text>
</comment>
<gene>
    <name evidence="10" type="ORF">DEW08_12565</name>
</gene>
<evidence type="ECO:0000256" key="3">
    <source>
        <dbReference type="ARBA" id="ARBA00011970"/>
    </source>
</evidence>
<dbReference type="Pfam" id="PF13844">
    <property type="entry name" value="Glyco_transf_41"/>
    <property type="match status" value="2"/>
</dbReference>
<dbReference type="InterPro" id="IPR029489">
    <property type="entry name" value="OGT/SEC/SPY_C"/>
</dbReference>
<evidence type="ECO:0000256" key="8">
    <source>
        <dbReference type="PROSITE-ProRule" id="PRU00339"/>
    </source>
</evidence>
<dbReference type="EMBL" id="CP029353">
    <property type="protein sequence ID" value="AWK86954.1"/>
    <property type="molecule type" value="Genomic_DNA"/>
</dbReference>
<dbReference type="InterPro" id="IPR011990">
    <property type="entry name" value="TPR-like_helical_dom_sf"/>
</dbReference>
<sequence>MTPQEAEALHRRGLVAAQAGRLDEALDLIARSIAACPTEAPWWANYGLVMESAGDAVGAAQAYAGALNLDGGLALALEGLLVVADRLRSAGRADVAESCYRRAIVLAPQSAAALANGGVLLRAQGRREEAATLYRRAGRLDSANWVHPYNLGNALAELNRLDEADSAYREALDRDPARAEVMANRATRVLALQGRIAEAIAALEQALRGHPDADPLHSALLYLMQFDPARSMEQIAKAHADWGARYPDRPAASAPAPAPRLKIGYVSPDFRAHPVGYFLEPVLAAHDRAAVEITCYANTANPDWKTQRLQGLADRWVWTAGMDDEALSRRIREDGIHILVDLAGHTFGNRLGVFARRPAPVQATWAGYVGTTGLPAMDYLISDSRQSPEGADGWAIEGIVRMPDAYVPWGPPDDAPDVAPLPMLERGFPTFGSFNALPKLNAEVAALWGRVLAAVPGSRLLLRTPGLDDPAQQVRTLALFESAGADPGRLDVRGGAPHREFLAGYGEIDVALDPFPYSGGLTTLEALWMGVPVVTLGGDRFCARHSVTHLTSARLAPLAVEGPDAYVAMAAALVSDPASLSALRGTMRDRLRSSPALDGVRFTRALEAAYGVMWQRFAAGAGRASFSLSFD</sequence>
<dbReference type="PANTHER" id="PTHR44835">
    <property type="entry name" value="UDP-N-ACETYLGLUCOSAMINE--PEPTIDE N-ACETYLGLUCOSAMINYLTRANSFERASE SPINDLY-RELATED"/>
    <property type="match status" value="1"/>
</dbReference>
<dbReference type="EC" id="2.4.1.255" evidence="3"/>
<evidence type="ECO:0000256" key="6">
    <source>
        <dbReference type="ARBA" id="ARBA00022737"/>
    </source>
</evidence>
<dbReference type="SUPFAM" id="SSF53756">
    <property type="entry name" value="UDP-Glycosyltransferase/glycogen phosphorylase"/>
    <property type="match status" value="1"/>
</dbReference>
<evidence type="ECO:0000256" key="5">
    <source>
        <dbReference type="ARBA" id="ARBA00022679"/>
    </source>
</evidence>
<keyword evidence="6" id="KW-0677">Repeat</keyword>
<dbReference type="SUPFAM" id="SSF48452">
    <property type="entry name" value="TPR-like"/>
    <property type="match status" value="1"/>
</dbReference>
<dbReference type="RefSeq" id="WP_109327588.1">
    <property type="nucleotide sequence ID" value="NZ_CP029353.1"/>
</dbReference>
<feature type="repeat" description="TPR" evidence="8">
    <location>
        <begin position="6"/>
        <end position="39"/>
    </location>
</feature>
<dbReference type="Proteomes" id="UP000245629">
    <property type="component" value="Chromosome 2"/>
</dbReference>
<evidence type="ECO:0000256" key="4">
    <source>
        <dbReference type="ARBA" id="ARBA00022676"/>
    </source>
</evidence>